<dbReference type="Pfam" id="PF01593">
    <property type="entry name" value="Amino_oxidase"/>
    <property type="match status" value="1"/>
</dbReference>
<gene>
    <name evidence="2" type="ORF">METZ01_LOCUS103733</name>
</gene>
<reference evidence="2" key="1">
    <citation type="submission" date="2018-05" db="EMBL/GenBank/DDBJ databases">
        <authorList>
            <person name="Lanie J.A."/>
            <person name="Ng W.-L."/>
            <person name="Kazmierczak K.M."/>
            <person name="Andrzejewski T.M."/>
            <person name="Davidsen T.M."/>
            <person name="Wayne K.J."/>
            <person name="Tettelin H."/>
            <person name="Glass J.I."/>
            <person name="Rusch D."/>
            <person name="Podicherti R."/>
            <person name="Tsui H.-C.T."/>
            <person name="Winkler M.E."/>
        </authorList>
    </citation>
    <scope>NUCLEOTIDE SEQUENCE</scope>
</reference>
<dbReference type="AlphaFoldDB" id="A0A381WEC9"/>
<dbReference type="EMBL" id="UINC01011541">
    <property type="protein sequence ID" value="SVA50879.1"/>
    <property type="molecule type" value="Genomic_DNA"/>
</dbReference>
<evidence type="ECO:0000313" key="2">
    <source>
        <dbReference type="EMBL" id="SVA50879.1"/>
    </source>
</evidence>
<name>A0A381WEC9_9ZZZZ</name>
<dbReference type="InterPro" id="IPR036188">
    <property type="entry name" value="FAD/NAD-bd_sf"/>
</dbReference>
<dbReference type="InterPro" id="IPR050464">
    <property type="entry name" value="Zeta_carotene_desat/Oxidored"/>
</dbReference>
<dbReference type="GO" id="GO:0016491">
    <property type="term" value="F:oxidoreductase activity"/>
    <property type="evidence" value="ECO:0007669"/>
    <property type="project" value="InterPro"/>
</dbReference>
<organism evidence="2">
    <name type="scientific">marine metagenome</name>
    <dbReference type="NCBI Taxonomy" id="408172"/>
    <lineage>
        <taxon>unclassified sequences</taxon>
        <taxon>metagenomes</taxon>
        <taxon>ecological metagenomes</taxon>
    </lineage>
</organism>
<dbReference type="SUPFAM" id="SSF51905">
    <property type="entry name" value="FAD/NAD(P)-binding domain"/>
    <property type="match status" value="1"/>
</dbReference>
<dbReference type="Gene3D" id="3.50.50.60">
    <property type="entry name" value="FAD/NAD(P)-binding domain"/>
    <property type="match status" value="1"/>
</dbReference>
<accession>A0A381WEC9</accession>
<dbReference type="PANTHER" id="PTHR42923">
    <property type="entry name" value="PROTOPORPHYRINOGEN OXIDASE"/>
    <property type="match status" value="1"/>
</dbReference>
<sequence length="439" mass="49800">MKKRIAVIGSGIAGLTSGWLCREAGAEVTILETHANRGMGTHTQFLNVEGGESGHVDVPLRVMSPHAWPTVLELCEKLGVKTFEVDTQIACSWLNSRTWFRSSKIQFGSRMFPWVPLNYLLRQETYRMILGFIRLFKSDPDLLDSGLTLKEFSDQHRIDPLFWKGLLYPLLTTICTSDEKTIDHWPANQILDLLQKIVFGARLRRLQGGTKALADKLGEGLNLQKGIRVEKLVEKSSGIFLHSQNATFGPFDYVISAVQANQLNFLPEQYSSESKLLNSFPYDSGTLWVHRDVRFMPERKQDWSPLHFQMDKDFSQFMFSVWVNPIEPTIAHHEPVLQTWNPLFEPKSEKVIVAVPMERAVVNQGNHNLLKELDLLHKFPSRKVFFCGSYAAPGVPLLESAVRSAINVVRHLGFDPSISRQFKIPRQVSLEETSSNLAA</sequence>
<evidence type="ECO:0000259" key="1">
    <source>
        <dbReference type="Pfam" id="PF01593"/>
    </source>
</evidence>
<protein>
    <recommendedName>
        <fullName evidence="1">Amine oxidase domain-containing protein</fullName>
    </recommendedName>
</protein>
<dbReference type="InterPro" id="IPR002937">
    <property type="entry name" value="Amino_oxidase"/>
</dbReference>
<feature type="domain" description="Amine oxidase" evidence="1">
    <location>
        <begin position="12"/>
        <end position="282"/>
    </location>
</feature>
<dbReference type="PANTHER" id="PTHR42923:SF17">
    <property type="entry name" value="AMINE OXIDASE DOMAIN-CONTAINING PROTEIN"/>
    <property type="match status" value="1"/>
</dbReference>
<proteinExistence type="predicted"/>